<evidence type="ECO:0000256" key="2">
    <source>
        <dbReference type="SAM" id="Phobius"/>
    </source>
</evidence>
<dbReference type="InterPro" id="IPR038503">
    <property type="entry name" value="SpoIIIAH_sf"/>
</dbReference>
<keyword evidence="2" id="KW-1133">Transmembrane helix</keyword>
<reference evidence="4" key="1">
    <citation type="submission" date="2017-11" db="EMBL/GenBank/DDBJ databases">
        <authorList>
            <person name="Zhu W."/>
        </authorList>
    </citation>
    <scope>NUCLEOTIDE SEQUENCE [LARGE SCALE GENOMIC DNA]</scope>
    <source>
        <strain evidence="4">CAU 1051</strain>
    </source>
</reference>
<evidence type="ECO:0000313" key="3">
    <source>
        <dbReference type="EMBL" id="RDW21961.1"/>
    </source>
</evidence>
<keyword evidence="2" id="KW-0472">Membrane</keyword>
<keyword evidence="2" id="KW-0812">Transmembrane</keyword>
<evidence type="ECO:0000313" key="4">
    <source>
        <dbReference type="Proteomes" id="UP000256520"/>
    </source>
</evidence>
<feature type="transmembrane region" description="Helical" evidence="2">
    <location>
        <begin position="7"/>
        <end position="25"/>
    </location>
</feature>
<dbReference type="EMBL" id="PIOD01000001">
    <property type="protein sequence ID" value="RDW21961.1"/>
    <property type="molecule type" value="Genomic_DNA"/>
</dbReference>
<dbReference type="Gene3D" id="1.10.287.4300">
    <property type="entry name" value="Stage III sporulation protein AH-like"/>
    <property type="match status" value="1"/>
</dbReference>
<evidence type="ECO:0000256" key="1">
    <source>
        <dbReference type="SAM" id="MobiDB-lite"/>
    </source>
</evidence>
<dbReference type="InterPro" id="IPR024232">
    <property type="entry name" value="SpoIIIAH"/>
</dbReference>
<feature type="region of interest" description="Disordered" evidence="1">
    <location>
        <begin position="35"/>
        <end position="69"/>
    </location>
</feature>
<feature type="compositionally biased region" description="Polar residues" evidence="1">
    <location>
        <begin position="42"/>
        <end position="55"/>
    </location>
</feature>
<dbReference type="RefSeq" id="WP_115747794.1">
    <property type="nucleotide sequence ID" value="NZ_PIOD01000001.1"/>
</dbReference>
<gene>
    <name evidence="3" type="ORF">CWR45_00275</name>
</gene>
<dbReference type="OrthoDB" id="2939102at2"/>
<protein>
    <submittedName>
        <fullName evidence="3">Stage III sporulation protein AH</fullName>
    </submittedName>
</protein>
<dbReference type="Pfam" id="PF12685">
    <property type="entry name" value="SpoIIIAH"/>
    <property type="match status" value="1"/>
</dbReference>
<dbReference type="Proteomes" id="UP000256520">
    <property type="component" value="Unassembled WGS sequence"/>
</dbReference>
<accession>A0A3D8Q2R6</accession>
<proteinExistence type="predicted"/>
<comment type="caution">
    <text evidence="3">The sequence shown here is derived from an EMBL/GenBank/DDBJ whole genome shotgun (WGS) entry which is preliminary data.</text>
</comment>
<organism evidence="3 4">
    <name type="scientific">Oceanobacillus chungangensis</name>
    <dbReference type="NCBI Taxonomy" id="1229152"/>
    <lineage>
        <taxon>Bacteria</taxon>
        <taxon>Bacillati</taxon>
        <taxon>Bacillota</taxon>
        <taxon>Bacilli</taxon>
        <taxon>Bacillales</taxon>
        <taxon>Bacillaceae</taxon>
        <taxon>Oceanobacillus</taxon>
    </lineage>
</organism>
<keyword evidence="4" id="KW-1185">Reference proteome</keyword>
<dbReference type="AlphaFoldDB" id="A0A3D8Q2R6"/>
<sequence length="190" mass="21220">MLKKQTVWLLTMLSLMIVLSVYYILGGSNNDNLAFIDDGQPEQDQSVATDSNTTEDNGETEVTGIESSSEDELFTTIRMEVSDERSMKIERLNDVLAASSSSVSEKNQAKEDIDVLSSITSKEKILEKTILSNAEYEDVLVRVDNDKVHVHVQVDELSATEADNIMQMARDEFGDEVTTEVNFQPSTEQE</sequence>
<name>A0A3D8Q2R6_9BACI</name>